<evidence type="ECO:0000313" key="5">
    <source>
        <dbReference type="EMBL" id="EMI55206.1"/>
    </source>
</evidence>
<reference evidence="5 6" key="1">
    <citation type="journal article" date="2013" name="Mar. Genomics">
        <title>Expression of sulfatases in Rhodopirellula baltica and the diversity of sulfatases in the genus Rhodopirellula.</title>
        <authorList>
            <person name="Wegner C.E."/>
            <person name="Richter-Heitmann T."/>
            <person name="Klindworth A."/>
            <person name="Klockow C."/>
            <person name="Richter M."/>
            <person name="Achstetter T."/>
            <person name="Glockner F.O."/>
            <person name="Harder J."/>
        </authorList>
    </citation>
    <scope>NUCLEOTIDE SEQUENCE [LARGE SCALE GENOMIC DNA]</scope>
    <source>
        <strain evidence="5 6">SM41</strain>
    </source>
</reference>
<dbReference type="Pfam" id="PF07508">
    <property type="entry name" value="Recombinase"/>
    <property type="match status" value="1"/>
</dbReference>
<evidence type="ECO:0000259" key="4">
    <source>
        <dbReference type="PROSITE" id="PS51736"/>
    </source>
</evidence>
<dbReference type="SUPFAM" id="SSF53041">
    <property type="entry name" value="Resolvase-like"/>
    <property type="match status" value="1"/>
</dbReference>
<keyword evidence="3" id="KW-0175">Coiled coil</keyword>
<keyword evidence="6" id="KW-1185">Reference proteome</keyword>
<dbReference type="CDD" id="cd00338">
    <property type="entry name" value="Ser_Recombinase"/>
    <property type="match status" value="1"/>
</dbReference>
<dbReference type="PROSITE" id="PS51736">
    <property type="entry name" value="RECOMBINASES_3"/>
    <property type="match status" value="1"/>
</dbReference>
<dbReference type="InterPro" id="IPR036162">
    <property type="entry name" value="Resolvase-like_N_sf"/>
</dbReference>
<dbReference type="OrthoDB" id="9791494at2"/>
<dbReference type="PANTHER" id="PTHR30461">
    <property type="entry name" value="DNA-INVERTASE FROM LAMBDOID PROPHAGE"/>
    <property type="match status" value="1"/>
</dbReference>
<feature type="domain" description="Resolvase/invertase-type recombinase catalytic" evidence="4">
    <location>
        <begin position="3"/>
        <end position="163"/>
    </location>
</feature>
<dbReference type="SMART" id="SM00857">
    <property type="entry name" value="Resolvase"/>
    <property type="match status" value="1"/>
</dbReference>
<comment type="caution">
    <text evidence="5">The sequence shown here is derived from an EMBL/GenBank/DDBJ whole genome shotgun (WGS) entry which is preliminary data.</text>
</comment>
<keyword evidence="1" id="KW-0238">DNA-binding</keyword>
<evidence type="ECO:0000256" key="1">
    <source>
        <dbReference type="ARBA" id="ARBA00023125"/>
    </source>
</evidence>
<proteinExistence type="predicted"/>
<name>M5UBJ2_9BACT</name>
<dbReference type="Proteomes" id="UP000011885">
    <property type="component" value="Unassembled WGS sequence"/>
</dbReference>
<dbReference type="Pfam" id="PF00239">
    <property type="entry name" value="Resolvase"/>
    <property type="match status" value="1"/>
</dbReference>
<dbReference type="InterPro" id="IPR050639">
    <property type="entry name" value="SSR_resolvase"/>
</dbReference>
<dbReference type="GO" id="GO:0000150">
    <property type="term" value="F:DNA strand exchange activity"/>
    <property type="evidence" value="ECO:0007669"/>
    <property type="project" value="InterPro"/>
</dbReference>
<dbReference type="AlphaFoldDB" id="M5UBJ2"/>
<evidence type="ECO:0000313" key="6">
    <source>
        <dbReference type="Proteomes" id="UP000011885"/>
    </source>
</evidence>
<dbReference type="PATRIC" id="fig|1263870.3.peg.3554"/>
<dbReference type="PANTHER" id="PTHR30461:SF2">
    <property type="entry name" value="SERINE RECOMBINASE PINE-RELATED"/>
    <property type="match status" value="1"/>
</dbReference>
<dbReference type="InterPro" id="IPR011109">
    <property type="entry name" value="DNA_bind_recombinase_dom"/>
</dbReference>
<dbReference type="EMBL" id="ANOH01000224">
    <property type="protein sequence ID" value="EMI55206.1"/>
    <property type="molecule type" value="Genomic_DNA"/>
</dbReference>
<dbReference type="Gene3D" id="3.40.50.1390">
    <property type="entry name" value="Resolvase, N-terminal catalytic domain"/>
    <property type="match status" value="1"/>
</dbReference>
<sequence>MAIVYSYIRFSSKKQEQGDSLRRQRELGDKWIEKNNHTKGNLTLEDTGVSAFRGKNRHEGALKRFLDEVQSGSVKKGSILLVENLDRLSREGIHPALNLFGKILEAGIDIVVLQPYEQHYTKQSANDLIGMMIPLIHFYLAYLESQKKSNRLKEAWTEKRRRAEEGEKFNKRCPSWLRWSDSKRDFVKRDGWEAIPFIFQKSAEGYGHHRILAGLHEHYKPLGTSGTWNGSFINSVLADRSVLGELQPKEIDDDGNRVPVGPPIPNYYPRIIDEDLWYQSKSSRSTRKKQKGPNSKFLNLFTGLVFCAQDQSSMHVYSSPDSKDGRVRRMVSYKHKSKQPGAWPVSIEYEKFEKAVLSFLSELNPDDLRPHHDNSALQAKERERAGLAAHLKQLQETLADPKFSNVKALAQTLKDVEEKLSALDQEIDKLNQAMHRQNPIAEAQGVLAVLEQPNEREEAERLRLKVKMLLPEIVESIWVKPEKYRSKSVAVIQLNFLDGGAKHLLMLPDRFIGTRSVTIRTGEKADTLPHFPYSISWATDLRHPEGHLSWSAKDIMEKSDSALHPVPTAKPRNIAEAAEKWLAQKRNEVDAGSYRTIPAAIRRTVRALGKELKCADLNKQKWGKWKRTLKRMLSNGELTVNTARVNYNRSKELLAWLFEEGLTTEWPGWKESAAQVLSGE</sequence>
<organism evidence="5 6">
    <name type="scientific">Rhodopirellula sallentina SM41</name>
    <dbReference type="NCBI Taxonomy" id="1263870"/>
    <lineage>
        <taxon>Bacteria</taxon>
        <taxon>Pseudomonadati</taxon>
        <taxon>Planctomycetota</taxon>
        <taxon>Planctomycetia</taxon>
        <taxon>Pirellulales</taxon>
        <taxon>Pirellulaceae</taxon>
        <taxon>Rhodopirellula</taxon>
    </lineage>
</organism>
<dbReference type="InterPro" id="IPR006119">
    <property type="entry name" value="Resolv_N"/>
</dbReference>
<accession>M5UBJ2</accession>
<gene>
    <name evidence="5" type="ORF">RSSM_03343</name>
</gene>
<dbReference type="RefSeq" id="WP_008680379.1">
    <property type="nucleotide sequence ID" value="NZ_ANOH01000224.1"/>
</dbReference>
<protein>
    <submittedName>
        <fullName evidence="5">Resolvase</fullName>
    </submittedName>
</protein>
<evidence type="ECO:0000256" key="2">
    <source>
        <dbReference type="ARBA" id="ARBA00023172"/>
    </source>
</evidence>
<keyword evidence="2" id="KW-0233">DNA recombination</keyword>
<feature type="coiled-coil region" evidence="3">
    <location>
        <begin position="377"/>
        <end position="433"/>
    </location>
</feature>
<evidence type="ECO:0000256" key="3">
    <source>
        <dbReference type="SAM" id="Coils"/>
    </source>
</evidence>
<dbReference type="GO" id="GO:0003677">
    <property type="term" value="F:DNA binding"/>
    <property type="evidence" value="ECO:0007669"/>
    <property type="project" value="UniProtKB-KW"/>
</dbReference>